<proteinExistence type="predicted"/>
<dbReference type="CDD" id="cd06225">
    <property type="entry name" value="HAMP"/>
    <property type="match status" value="1"/>
</dbReference>
<comment type="subcellular location">
    <subcellularLocation>
        <location evidence="1">Cell membrane</location>
        <topology evidence="1">Multi-pass membrane protein</topology>
    </subcellularLocation>
</comment>
<dbReference type="GO" id="GO:0007165">
    <property type="term" value="P:signal transduction"/>
    <property type="evidence" value="ECO:0007669"/>
    <property type="project" value="InterPro"/>
</dbReference>
<dbReference type="Gene3D" id="6.10.340.10">
    <property type="match status" value="1"/>
</dbReference>
<dbReference type="Pfam" id="PF07228">
    <property type="entry name" value="SpoIIE"/>
    <property type="match status" value="1"/>
</dbReference>
<dbReference type="InterPro" id="IPR001932">
    <property type="entry name" value="PPM-type_phosphatase-like_dom"/>
</dbReference>
<sequence>MRFRCGEDSPPMTDRSEHGPAGGPTEQRSGTPGRQVHWRHSLRTRIALWSGLVSVTVVVLMTAAMAGYTHWRIDQEARLTTLANGQQMAEHLDTMMDTVAVTAGALSALATDASLDPRDLTETLRALVEATPGCAGGLLALEAGGGHDAYTRYVSLDRPDRDFIADGYDYRSRAWFQRTLSEREGWWSEPYLNESAGGVWMVTYNAPLRRQGRNGATRGMVSLDLPLTALTDPLQTLAHLPGWQVWLVAPEGTVAMGPDIPADAGQRALDVHVADAGRGDLMPLATAAGEHRHLFLSHTDRLRGEDLLSVIDPVGDSGWSVLVSQSHALVEARLNQTLVLLAAGGMVLALLCTLLVGRLARRIAHPVRRLSDAAARLADGDYTTAVPDLHRGDEVGVMARTLEHARSSIQRQLLEIEEMGAARQKLESELSIARDIQLAMLPPGRVIDRADHHLEAYAQLEPAKAVGGDFYSFVELGNNDLWFAIGDVSDKGVPAALFMARTTTVLEAAARGGGDPSQVLAAASRRLVEGNDTCMFATVLCGRINVRSGDCVLASAGHDPPVCLHPDGRIETLPVETGGPLGFEPAAAFPLWRGRLEPGMTLLAYTDGVTEAFDAGNVAFGMEGLIASVRAHRDARGQCERLIAEVHAFAQPAAQDDITVLAIRLRLDPTPETSMEESNAC</sequence>
<dbReference type="InterPro" id="IPR003660">
    <property type="entry name" value="HAMP_dom"/>
</dbReference>
<evidence type="ECO:0000313" key="7">
    <source>
        <dbReference type="EMBL" id="KAB8161681.1"/>
    </source>
</evidence>
<evidence type="ECO:0000256" key="2">
    <source>
        <dbReference type="ARBA" id="ARBA00022475"/>
    </source>
</evidence>
<protein>
    <submittedName>
        <fullName evidence="7">SpoIIE family protein phosphatase</fullName>
    </submittedName>
</protein>
<evidence type="ECO:0000256" key="1">
    <source>
        <dbReference type="ARBA" id="ARBA00004651"/>
    </source>
</evidence>
<dbReference type="Pfam" id="PF02743">
    <property type="entry name" value="dCache_1"/>
    <property type="match status" value="1"/>
</dbReference>
<dbReference type="PANTHER" id="PTHR43156">
    <property type="entry name" value="STAGE II SPORULATION PROTEIN E-RELATED"/>
    <property type="match status" value="1"/>
</dbReference>
<dbReference type="InterPro" id="IPR052016">
    <property type="entry name" value="Bact_Sigma-Reg"/>
</dbReference>
<organism evidence="7 8">
    <name type="scientific">Marilutibacter maris</name>
    <dbReference type="NCBI Taxonomy" id="1605891"/>
    <lineage>
        <taxon>Bacteria</taxon>
        <taxon>Pseudomonadati</taxon>
        <taxon>Pseudomonadota</taxon>
        <taxon>Gammaproteobacteria</taxon>
        <taxon>Lysobacterales</taxon>
        <taxon>Lysobacteraceae</taxon>
        <taxon>Marilutibacter</taxon>
    </lineage>
</organism>
<dbReference type="PROSITE" id="PS50885">
    <property type="entry name" value="HAMP"/>
    <property type="match status" value="1"/>
</dbReference>
<dbReference type="GO" id="GO:0016791">
    <property type="term" value="F:phosphatase activity"/>
    <property type="evidence" value="ECO:0007669"/>
    <property type="project" value="TreeGrafter"/>
</dbReference>
<keyword evidence="6" id="KW-0472">Membrane</keyword>
<dbReference type="CDD" id="cd12913">
    <property type="entry name" value="PDC1_MCP_like"/>
    <property type="match status" value="1"/>
</dbReference>
<dbReference type="EMBL" id="VICD02000340">
    <property type="protein sequence ID" value="KAB8161681.1"/>
    <property type="molecule type" value="Genomic_DNA"/>
</dbReference>
<dbReference type="SMART" id="SM00304">
    <property type="entry name" value="HAMP"/>
    <property type="match status" value="1"/>
</dbReference>
<dbReference type="GO" id="GO:0005886">
    <property type="term" value="C:plasma membrane"/>
    <property type="evidence" value="ECO:0007669"/>
    <property type="project" value="UniProtKB-SubCell"/>
</dbReference>
<evidence type="ECO:0000256" key="6">
    <source>
        <dbReference type="ARBA" id="ARBA00023136"/>
    </source>
</evidence>
<evidence type="ECO:0000256" key="5">
    <source>
        <dbReference type="ARBA" id="ARBA00022989"/>
    </source>
</evidence>
<comment type="caution">
    <text evidence="7">The sequence shown here is derived from an EMBL/GenBank/DDBJ whole genome shotgun (WGS) entry which is preliminary data.</text>
</comment>
<dbReference type="Proteomes" id="UP000320431">
    <property type="component" value="Unassembled WGS sequence"/>
</dbReference>
<keyword evidence="3" id="KW-0812">Transmembrane</keyword>
<keyword evidence="5" id="KW-1133">Transmembrane helix</keyword>
<evidence type="ECO:0000313" key="8">
    <source>
        <dbReference type="Proteomes" id="UP000320431"/>
    </source>
</evidence>
<dbReference type="SUPFAM" id="SSF81606">
    <property type="entry name" value="PP2C-like"/>
    <property type="match status" value="1"/>
</dbReference>
<evidence type="ECO:0000256" key="3">
    <source>
        <dbReference type="ARBA" id="ARBA00022692"/>
    </source>
</evidence>
<dbReference type="Gene3D" id="3.60.40.10">
    <property type="entry name" value="PPM-type phosphatase domain"/>
    <property type="match status" value="1"/>
</dbReference>
<gene>
    <name evidence="7" type="ORF">FKV24_018820</name>
</gene>
<accession>A0A507ZRP5</accession>
<dbReference type="SMART" id="SM00331">
    <property type="entry name" value="PP2C_SIG"/>
    <property type="match status" value="1"/>
</dbReference>
<dbReference type="Gene3D" id="3.30.450.20">
    <property type="entry name" value="PAS domain"/>
    <property type="match status" value="1"/>
</dbReference>
<keyword evidence="4" id="KW-0378">Hydrolase</keyword>
<dbReference type="PANTHER" id="PTHR43156:SF2">
    <property type="entry name" value="STAGE II SPORULATION PROTEIN E"/>
    <property type="match status" value="1"/>
</dbReference>
<keyword evidence="2" id="KW-1003">Cell membrane</keyword>
<dbReference type="InterPro" id="IPR033479">
    <property type="entry name" value="dCache_1"/>
</dbReference>
<reference evidence="7 8" key="1">
    <citation type="submission" date="2019-10" db="EMBL/GenBank/DDBJ databases">
        <title>Lysobacter alkalisoli sp. nov., isolated from saline-alkaline soil.</title>
        <authorList>
            <person name="Sun J.-Q."/>
        </authorList>
    </citation>
    <scope>NUCLEOTIDE SEQUENCE [LARGE SCALE GENOMIC DNA]</scope>
    <source>
        <strain evidence="7 8">KCTC 42381</strain>
    </source>
</reference>
<name>A0A507ZRP5_9GAMM</name>
<dbReference type="Pfam" id="PF00672">
    <property type="entry name" value="HAMP"/>
    <property type="match status" value="1"/>
</dbReference>
<dbReference type="SUPFAM" id="SSF158472">
    <property type="entry name" value="HAMP domain-like"/>
    <property type="match status" value="1"/>
</dbReference>
<evidence type="ECO:0000256" key="4">
    <source>
        <dbReference type="ARBA" id="ARBA00022801"/>
    </source>
</evidence>
<dbReference type="AlphaFoldDB" id="A0A507ZRP5"/>
<dbReference type="InterPro" id="IPR036457">
    <property type="entry name" value="PPM-type-like_dom_sf"/>
</dbReference>